<gene>
    <name evidence="2" type="ORF">OUY22_12280</name>
</gene>
<evidence type="ECO:0008006" key="4">
    <source>
        <dbReference type="Google" id="ProtNLM"/>
    </source>
</evidence>
<keyword evidence="1" id="KW-1133">Transmembrane helix</keyword>
<evidence type="ECO:0000313" key="2">
    <source>
        <dbReference type="EMBL" id="MDA0634195.1"/>
    </source>
</evidence>
<sequence length="225" mass="23128">MNGRLSADHASRTTRGSVPGGVFCAVAGGLHLVKAVLDLVVQEPPAEPSRLPEWVEAHRVALMATNEILAVGAVALIPAVLALYRALRGSDGLGAASGCALLGLTVPVGMLLVVVHGRLVYPAYGIELDDPPTLALVVVLYYGGVHLVALLWGCALLVLAAAMRKAGWGRAAVIVGVVAGLAQLAGSFPWVLGPALVFPLQALLTVWLGLTGWRLARPPAPSPVG</sequence>
<feature type="transmembrane region" description="Helical" evidence="1">
    <location>
        <begin position="133"/>
        <end position="159"/>
    </location>
</feature>
<feature type="transmembrane region" description="Helical" evidence="1">
    <location>
        <begin position="171"/>
        <end position="192"/>
    </location>
</feature>
<proteinExistence type="predicted"/>
<keyword evidence="1" id="KW-0812">Transmembrane</keyword>
<keyword evidence="3" id="KW-1185">Reference proteome</keyword>
<feature type="transmembrane region" description="Helical" evidence="1">
    <location>
        <begin position="99"/>
        <end position="121"/>
    </location>
</feature>
<reference evidence="2" key="1">
    <citation type="submission" date="2022-11" db="EMBL/GenBank/DDBJ databases">
        <title>Nonomuraea corallina sp. nov., a new species of the genus Nonomuraea isolated from sea side sediment in Thai sea.</title>
        <authorList>
            <person name="Ngamcharungchit C."/>
            <person name="Matsumoto A."/>
            <person name="Suriyachadkun C."/>
            <person name="Panbangred W."/>
            <person name="Inahashi Y."/>
            <person name="Intra B."/>
        </authorList>
    </citation>
    <scope>NUCLEOTIDE SEQUENCE</scope>
    <source>
        <strain evidence="2">MCN248</strain>
    </source>
</reference>
<accession>A0ABT4SAM0</accession>
<keyword evidence="1" id="KW-0472">Membrane</keyword>
<evidence type="ECO:0000313" key="3">
    <source>
        <dbReference type="Proteomes" id="UP001144036"/>
    </source>
</evidence>
<dbReference type="EMBL" id="JAPNNL010000037">
    <property type="protein sequence ID" value="MDA0634195.1"/>
    <property type="molecule type" value="Genomic_DNA"/>
</dbReference>
<feature type="transmembrane region" description="Helical" evidence="1">
    <location>
        <begin position="198"/>
        <end position="216"/>
    </location>
</feature>
<protein>
    <recommendedName>
        <fullName evidence="4">DUF4386 family protein</fullName>
    </recommendedName>
</protein>
<name>A0ABT4SAM0_9ACTN</name>
<comment type="caution">
    <text evidence="2">The sequence shown here is derived from an EMBL/GenBank/DDBJ whole genome shotgun (WGS) entry which is preliminary data.</text>
</comment>
<feature type="transmembrane region" description="Helical" evidence="1">
    <location>
        <begin position="68"/>
        <end position="87"/>
    </location>
</feature>
<evidence type="ECO:0000256" key="1">
    <source>
        <dbReference type="SAM" id="Phobius"/>
    </source>
</evidence>
<organism evidence="2 3">
    <name type="scientific">Nonomuraea corallina</name>
    <dbReference type="NCBI Taxonomy" id="2989783"/>
    <lineage>
        <taxon>Bacteria</taxon>
        <taxon>Bacillati</taxon>
        <taxon>Actinomycetota</taxon>
        <taxon>Actinomycetes</taxon>
        <taxon>Streptosporangiales</taxon>
        <taxon>Streptosporangiaceae</taxon>
        <taxon>Nonomuraea</taxon>
    </lineage>
</organism>
<dbReference type="RefSeq" id="WP_270155004.1">
    <property type="nucleotide sequence ID" value="NZ_JAPNNL010000037.1"/>
</dbReference>
<dbReference type="Proteomes" id="UP001144036">
    <property type="component" value="Unassembled WGS sequence"/>
</dbReference>